<keyword evidence="12 16" id="KW-0378">Hydrolase</keyword>
<dbReference type="InterPro" id="IPR011042">
    <property type="entry name" value="6-blade_b-propeller_TolB-like"/>
</dbReference>
<dbReference type="InterPro" id="IPR013658">
    <property type="entry name" value="SGL"/>
</dbReference>
<name>A0ABZ0SQ09_9MICO</name>
<reference evidence="16 17" key="1">
    <citation type="submission" date="2023-11" db="EMBL/GenBank/DDBJ databases">
        <title>Genome sequence of Microbacterium rhizosphaerae KACC 19337.</title>
        <authorList>
            <person name="Choi H."/>
            <person name="Kim S."/>
            <person name="Kim Y."/>
            <person name="Kwon S.-W."/>
            <person name="Heo J."/>
        </authorList>
    </citation>
    <scope>NUCLEOTIDE SEQUENCE [LARGE SCALE GENOMIC DNA]</scope>
    <source>
        <strain evidence="16 17">KACC 19337</strain>
    </source>
</reference>
<organism evidence="16 17">
    <name type="scientific">Microbacterium rhizosphaerae</name>
    <dbReference type="NCBI Taxonomy" id="1678237"/>
    <lineage>
        <taxon>Bacteria</taxon>
        <taxon>Bacillati</taxon>
        <taxon>Actinomycetota</taxon>
        <taxon>Actinomycetes</taxon>
        <taxon>Micrococcales</taxon>
        <taxon>Microbacteriaceae</taxon>
        <taxon>Microbacterium</taxon>
    </lineage>
</organism>
<comment type="similarity">
    <text evidence="7">Belongs to the SMP-30/CGR1 family.</text>
</comment>
<proteinExistence type="inferred from homology"/>
<evidence type="ECO:0000256" key="7">
    <source>
        <dbReference type="ARBA" id="ARBA00008853"/>
    </source>
</evidence>
<dbReference type="Pfam" id="PF08450">
    <property type="entry name" value="SGL"/>
    <property type="match status" value="1"/>
</dbReference>
<evidence type="ECO:0000256" key="6">
    <source>
        <dbReference type="ARBA" id="ARBA00004496"/>
    </source>
</evidence>
<dbReference type="EC" id="3.1.1.17" evidence="8"/>
<gene>
    <name evidence="16" type="ORF">SM116_16450</name>
</gene>
<evidence type="ECO:0000256" key="3">
    <source>
        <dbReference type="ARBA" id="ARBA00001936"/>
    </source>
</evidence>
<dbReference type="InterPro" id="IPR005511">
    <property type="entry name" value="SMP-30"/>
</dbReference>
<comment type="cofactor">
    <cofactor evidence="4">
        <name>Mg(2+)</name>
        <dbReference type="ChEBI" id="CHEBI:18420"/>
    </cofactor>
</comment>
<evidence type="ECO:0000256" key="14">
    <source>
        <dbReference type="ARBA" id="ARBA00032464"/>
    </source>
</evidence>
<evidence type="ECO:0000256" key="4">
    <source>
        <dbReference type="ARBA" id="ARBA00001946"/>
    </source>
</evidence>
<dbReference type="PANTHER" id="PTHR10907:SF47">
    <property type="entry name" value="REGUCALCIN"/>
    <property type="match status" value="1"/>
</dbReference>
<comment type="cofactor">
    <cofactor evidence="2">
        <name>Ca(2+)</name>
        <dbReference type="ChEBI" id="CHEBI:29108"/>
    </cofactor>
</comment>
<evidence type="ECO:0000256" key="8">
    <source>
        <dbReference type="ARBA" id="ARBA00013227"/>
    </source>
</evidence>
<accession>A0ABZ0SQ09</accession>
<keyword evidence="17" id="KW-1185">Reference proteome</keyword>
<evidence type="ECO:0000256" key="10">
    <source>
        <dbReference type="ARBA" id="ARBA00022490"/>
    </source>
</evidence>
<dbReference type="GO" id="GO:0016787">
    <property type="term" value="F:hydrolase activity"/>
    <property type="evidence" value="ECO:0007669"/>
    <property type="project" value="UniProtKB-KW"/>
</dbReference>
<evidence type="ECO:0000256" key="2">
    <source>
        <dbReference type="ARBA" id="ARBA00001913"/>
    </source>
</evidence>
<keyword evidence="13" id="KW-0106">Calcium</keyword>
<dbReference type="EMBL" id="CP139368">
    <property type="protein sequence ID" value="WPR89332.1"/>
    <property type="molecule type" value="Genomic_DNA"/>
</dbReference>
<evidence type="ECO:0000313" key="17">
    <source>
        <dbReference type="Proteomes" id="UP001323798"/>
    </source>
</evidence>
<evidence type="ECO:0000256" key="12">
    <source>
        <dbReference type="ARBA" id="ARBA00022801"/>
    </source>
</evidence>
<keyword evidence="11" id="KW-0479">Metal-binding</keyword>
<dbReference type="InterPro" id="IPR008367">
    <property type="entry name" value="Regucalcin"/>
</dbReference>
<evidence type="ECO:0000256" key="5">
    <source>
        <dbReference type="ARBA" id="ARBA00001947"/>
    </source>
</evidence>
<sequence length="306" mass="32322">MEITILYDAHAEVGEGPAFDARTGELRWVDILRGQGWRAAAIAAADGTLAAHGAWQEELRVDTHIGAVLPTRDPGELLLVIRDGFVRHDRATGHRIPLAAPLRDRPLVRFNDAKVSPDGRAFATTMPYEAGTDAGELYRLDPDGATPILGDLGLGNGLGWSPDGRTMYVVDSTAHTVYRADYDPTTGAVGEASPFLRLRLAPDAIPDGMCVDDEGGLWLAIMGGGRLERYLPDGTPDRQVLLPVRSPTSVCFAGAGLDTLIVTSLSYRYSAADHAADPHAGAVLAITGLGVTGPAATPWEPATAGL</sequence>
<comment type="subcellular location">
    <subcellularLocation>
        <location evidence="6">Cytoplasm</location>
    </subcellularLocation>
</comment>
<comment type="cofactor">
    <cofactor evidence="3">
        <name>Mn(2+)</name>
        <dbReference type="ChEBI" id="CHEBI:29035"/>
    </cofactor>
</comment>
<keyword evidence="10" id="KW-0963">Cytoplasm</keyword>
<dbReference type="PRINTS" id="PR01790">
    <property type="entry name" value="SMP30FAMILY"/>
</dbReference>
<evidence type="ECO:0000313" key="16">
    <source>
        <dbReference type="EMBL" id="WPR89332.1"/>
    </source>
</evidence>
<feature type="domain" description="SMP-30/Gluconolactonase/LRE-like region" evidence="15">
    <location>
        <begin position="13"/>
        <end position="265"/>
    </location>
</feature>
<evidence type="ECO:0000256" key="1">
    <source>
        <dbReference type="ARBA" id="ARBA00001589"/>
    </source>
</evidence>
<dbReference type="PRINTS" id="PR01791">
    <property type="entry name" value="REGUCALCIN"/>
</dbReference>
<evidence type="ECO:0000256" key="11">
    <source>
        <dbReference type="ARBA" id="ARBA00022723"/>
    </source>
</evidence>
<comment type="cofactor">
    <cofactor evidence="5">
        <name>Zn(2+)</name>
        <dbReference type="ChEBI" id="CHEBI:29105"/>
    </cofactor>
</comment>
<dbReference type="Proteomes" id="UP001323798">
    <property type="component" value="Chromosome"/>
</dbReference>
<dbReference type="PANTHER" id="PTHR10907">
    <property type="entry name" value="REGUCALCIN"/>
    <property type="match status" value="1"/>
</dbReference>
<evidence type="ECO:0000256" key="9">
    <source>
        <dbReference type="ARBA" id="ARBA00016808"/>
    </source>
</evidence>
<dbReference type="SUPFAM" id="SSF63829">
    <property type="entry name" value="Calcium-dependent phosphotriesterase"/>
    <property type="match status" value="1"/>
</dbReference>
<protein>
    <recommendedName>
        <fullName evidence="9">Regucalcin</fullName>
        <ecNumber evidence="8">3.1.1.17</ecNumber>
    </recommendedName>
    <alternativeName>
        <fullName evidence="14">Gluconolactonase</fullName>
    </alternativeName>
</protein>
<comment type="catalytic activity">
    <reaction evidence="1">
        <text>D-glucono-1,5-lactone + H2O = D-gluconate + H(+)</text>
        <dbReference type="Rhea" id="RHEA:10440"/>
        <dbReference type="ChEBI" id="CHEBI:15377"/>
        <dbReference type="ChEBI" id="CHEBI:15378"/>
        <dbReference type="ChEBI" id="CHEBI:16217"/>
        <dbReference type="ChEBI" id="CHEBI:18391"/>
        <dbReference type="EC" id="3.1.1.17"/>
    </reaction>
</comment>
<evidence type="ECO:0000256" key="13">
    <source>
        <dbReference type="ARBA" id="ARBA00022837"/>
    </source>
</evidence>
<evidence type="ECO:0000259" key="15">
    <source>
        <dbReference type="Pfam" id="PF08450"/>
    </source>
</evidence>
<dbReference type="Gene3D" id="2.120.10.30">
    <property type="entry name" value="TolB, C-terminal domain"/>
    <property type="match status" value="1"/>
</dbReference>
<dbReference type="RefSeq" id="WP_320942048.1">
    <property type="nucleotide sequence ID" value="NZ_BAABEU010000001.1"/>
</dbReference>